<feature type="compositionally biased region" description="Polar residues" evidence="1">
    <location>
        <begin position="207"/>
        <end position="216"/>
    </location>
</feature>
<evidence type="ECO:0000313" key="4">
    <source>
        <dbReference type="Proteomes" id="UP000663828"/>
    </source>
</evidence>
<feature type="compositionally biased region" description="Low complexity" evidence="1">
    <location>
        <begin position="227"/>
        <end position="256"/>
    </location>
</feature>
<protein>
    <submittedName>
        <fullName evidence="3">Uncharacterized protein</fullName>
    </submittedName>
</protein>
<dbReference type="EMBL" id="CAJNOR010000023">
    <property type="protein sequence ID" value="CAF0758284.1"/>
    <property type="molecule type" value="Genomic_DNA"/>
</dbReference>
<keyword evidence="4" id="KW-1185">Reference proteome</keyword>
<gene>
    <name evidence="3" type="ORF">XAT740_LOCUS793</name>
</gene>
<reference evidence="3" key="1">
    <citation type="submission" date="2021-02" db="EMBL/GenBank/DDBJ databases">
        <authorList>
            <person name="Nowell W R."/>
        </authorList>
    </citation>
    <scope>NUCLEOTIDE SEQUENCE</scope>
</reference>
<accession>A0A813PPN7</accession>
<feature type="region of interest" description="Disordered" evidence="1">
    <location>
        <begin position="146"/>
        <end position="258"/>
    </location>
</feature>
<sequence>MLAHIRYALVVLFPILSQVLCQNTHSQSITCYTKYDSEETRIQPSSMVLSYHYHHTETSQFRTPDNEACAQVGCVCFSYQAVCRGASDGPNHVSQCNDDDRRHGTIKWHRGWTSNAKCEEMRRQLHVYHNLTCCNTDRCNNQPGKIVKVADPPKPIPYNDFYGSQQDPPRYDDSGNPLPQRYDTLGRPSPQPMFNPYNHIQQHDSYNHQPQPQHDSYNQHHYYPYQSSSSSHTTSPATTTTTPSTTRGTTPRPRYSTHTRYLVTSRLPDTYTPTEVSDKSLGSNASLLHSSLSICMALLFFAI</sequence>
<proteinExistence type="predicted"/>
<name>A0A813PPN7_ADIRI</name>
<dbReference type="AlphaFoldDB" id="A0A813PPN7"/>
<dbReference type="Proteomes" id="UP000663828">
    <property type="component" value="Unassembled WGS sequence"/>
</dbReference>
<evidence type="ECO:0000256" key="2">
    <source>
        <dbReference type="SAM" id="SignalP"/>
    </source>
</evidence>
<feature type="chain" id="PRO_5032382073" evidence="2">
    <location>
        <begin position="22"/>
        <end position="303"/>
    </location>
</feature>
<keyword evidence="2" id="KW-0732">Signal</keyword>
<feature type="signal peptide" evidence="2">
    <location>
        <begin position="1"/>
        <end position="21"/>
    </location>
</feature>
<evidence type="ECO:0000313" key="3">
    <source>
        <dbReference type="EMBL" id="CAF0758284.1"/>
    </source>
</evidence>
<evidence type="ECO:0000256" key="1">
    <source>
        <dbReference type="SAM" id="MobiDB-lite"/>
    </source>
</evidence>
<comment type="caution">
    <text evidence="3">The sequence shown here is derived from an EMBL/GenBank/DDBJ whole genome shotgun (WGS) entry which is preliminary data.</text>
</comment>
<organism evidence="3 4">
    <name type="scientific">Adineta ricciae</name>
    <name type="common">Rotifer</name>
    <dbReference type="NCBI Taxonomy" id="249248"/>
    <lineage>
        <taxon>Eukaryota</taxon>
        <taxon>Metazoa</taxon>
        <taxon>Spiralia</taxon>
        <taxon>Gnathifera</taxon>
        <taxon>Rotifera</taxon>
        <taxon>Eurotatoria</taxon>
        <taxon>Bdelloidea</taxon>
        <taxon>Adinetida</taxon>
        <taxon>Adinetidae</taxon>
        <taxon>Adineta</taxon>
    </lineage>
</organism>